<evidence type="ECO:0000313" key="3">
    <source>
        <dbReference type="EMBL" id="TQE96771.1"/>
    </source>
</evidence>
<evidence type="ECO:0000313" key="4">
    <source>
        <dbReference type="Proteomes" id="UP000317371"/>
    </source>
</evidence>
<dbReference type="InterPro" id="IPR025202">
    <property type="entry name" value="PLD-like_dom"/>
</dbReference>
<protein>
    <recommendedName>
        <fullName evidence="2">PLD phosphodiesterase domain-containing protein</fullName>
    </recommendedName>
</protein>
<organism evidence="3 4">
    <name type="scientific">Litorilinea aerophila</name>
    <dbReference type="NCBI Taxonomy" id="1204385"/>
    <lineage>
        <taxon>Bacteria</taxon>
        <taxon>Bacillati</taxon>
        <taxon>Chloroflexota</taxon>
        <taxon>Caldilineae</taxon>
        <taxon>Caldilineales</taxon>
        <taxon>Caldilineaceae</taxon>
        <taxon>Litorilinea</taxon>
    </lineage>
</organism>
<gene>
    <name evidence="3" type="ORF">FKZ61_05790</name>
</gene>
<reference evidence="3 4" key="1">
    <citation type="submission" date="2019-06" db="EMBL/GenBank/DDBJ databases">
        <title>Genome sequence of Litorilinea aerophila BAA-2444.</title>
        <authorList>
            <person name="Maclea K.S."/>
            <person name="Maurais E.G."/>
            <person name="Iannazzi L.C."/>
        </authorList>
    </citation>
    <scope>NUCLEOTIDE SEQUENCE [LARGE SCALE GENOMIC DNA]</scope>
    <source>
        <strain evidence="3 4">ATCC BAA-2444</strain>
    </source>
</reference>
<dbReference type="InParanoid" id="A0A540VJ70"/>
<dbReference type="AlphaFoldDB" id="A0A540VJ70"/>
<dbReference type="SUPFAM" id="SSF56024">
    <property type="entry name" value="Phospholipase D/nuclease"/>
    <property type="match status" value="1"/>
</dbReference>
<name>A0A540VJ70_9CHLR</name>
<dbReference type="Proteomes" id="UP000317371">
    <property type="component" value="Unassembled WGS sequence"/>
</dbReference>
<dbReference type="OrthoDB" id="9800916at2"/>
<dbReference type="InterPro" id="IPR001736">
    <property type="entry name" value="PLipase_D/transphosphatidylase"/>
</dbReference>
<dbReference type="CDD" id="cd09176">
    <property type="entry name" value="PLDc_unchar6"/>
    <property type="match status" value="1"/>
</dbReference>
<evidence type="ECO:0000259" key="2">
    <source>
        <dbReference type="PROSITE" id="PS50035"/>
    </source>
</evidence>
<proteinExistence type="predicted"/>
<feature type="region of interest" description="Disordered" evidence="1">
    <location>
        <begin position="24"/>
        <end position="48"/>
    </location>
</feature>
<dbReference type="GO" id="GO:0003824">
    <property type="term" value="F:catalytic activity"/>
    <property type="evidence" value="ECO:0007669"/>
    <property type="project" value="InterPro"/>
</dbReference>
<evidence type="ECO:0000256" key="1">
    <source>
        <dbReference type="SAM" id="MobiDB-lite"/>
    </source>
</evidence>
<comment type="caution">
    <text evidence="3">The sequence shown here is derived from an EMBL/GenBank/DDBJ whole genome shotgun (WGS) entry which is preliminary data.</text>
</comment>
<keyword evidence="4" id="KW-1185">Reference proteome</keyword>
<dbReference type="GO" id="GO:0006793">
    <property type="term" value="P:phosphorus metabolic process"/>
    <property type="evidence" value="ECO:0007669"/>
    <property type="project" value="UniProtKB-ARBA"/>
</dbReference>
<dbReference type="Pfam" id="PF13091">
    <property type="entry name" value="PLDc_2"/>
    <property type="match status" value="1"/>
</dbReference>
<feature type="domain" description="PLD phosphodiesterase" evidence="2">
    <location>
        <begin position="139"/>
        <end position="166"/>
    </location>
</feature>
<sequence length="450" mass="51657">MGTWPPPRCAFTWRMGKWWRWTKRDDGGRQPHPHPLSPGLGPSINGQAGMEKGAARTMKILKPPLAGCLRTLFQDASDLVMVSPWLKIQALKWIIDTPRRQPACKLRVLMGGNLRDFLSKASDIEAVEWLLERGAEVRLASNLHAKIYMADRSRAIVTSANLTQPGLGLDHGNVEVGILVEEPEAILELDQLVTSWFAKSPSVGFNWLRDIKAQIKTMAAEKKTLSAAQKVEERLKKLDEQSGNSRVQIPKPERGPVHDDVDVETILHAMFSSRAECEAGLALFTQALAQLPSMQDLRHIISITFRPDVHKLTLNMGMWEIVSLYRKQRQTEATFCVNFQRLRDTRRLTGLIRTSRLQKRWAGDGDYGFVRLKWEHPFEQPSILFESWRMAILHAAEVFRSWKGTSFMRYHRENLLQLFMDAELRAHMLHRAFPALKKIAQQEREQSWFR</sequence>
<dbReference type="InterPro" id="IPR059166">
    <property type="entry name" value="PLD-like_cat"/>
</dbReference>
<dbReference type="PROSITE" id="PS50035">
    <property type="entry name" value="PLD"/>
    <property type="match status" value="1"/>
</dbReference>
<dbReference type="EMBL" id="VIGC01000006">
    <property type="protein sequence ID" value="TQE96771.1"/>
    <property type="molecule type" value="Genomic_DNA"/>
</dbReference>
<dbReference type="Gene3D" id="3.30.870.10">
    <property type="entry name" value="Endonuclease Chain A"/>
    <property type="match status" value="1"/>
</dbReference>
<accession>A0A540VJ70</accession>
<feature type="region of interest" description="Disordered" evidence="1">
    <location>
        <begin position="236"/>
        <end position="255"/>
    </location>
</feature>